<accession>A0ACA9RVK2</accession>
<dbReference type="Proteomes" id="UP000789920">
    <property type="component" value="Unassembled WGS sequence"/>
</dbReference>
<proteinExistence type="predicted"/>
<name>A0ACA9RVK2_9GLOM</name>
<sequence>NIGEEHCENCGQRSYTEPKNISKETMKNLNNKVIDVHYVEVGRKNHESLKCREKDKMIQKVDDINIENNEVVKRVKINREFAKAMIRTKASSHIDDEFVGYILRLEVDIDSIK</sequence>
<feature type="non-terminal residue" evidence="1">
    <location>
        <position position="1"/>
    </location>
</feature>
<reference evidence="1" key="1">
    <citation type="submission" date="2021-06" db="EMBL/GenBank/DDBJ databases">
        <authorList>
            <person name="Kallberg Y."/>
            <person name="Tangrot J."/>
            <person name="Rosling A."/>
        </authorList>
    </citation>
    <scope>NUCLEOTIDE SEQUENCE</scope>
    <source>
        <strain evidence="1">MA461A</strain>
    </source>
</reference>
<evidence type="ECO:0000313" key="1">
    <source>
        <dbReference type="EMBL" id="CAG8809805.1"/>
    </source>
</evidence>
<feature type="non-terminal residue" evidence="1">
    <location>
        <position position="113"/>
    </location>
</feature>
<dbReference type="EMBL" id="CAJVQC010070553">
    <property type="protein sequence ID" value="CAG8809805.1"/>
    <property type="molecule type" value="Genomic_DNA"/>
</dbReference>
<evidence type="ECO:0000313" key="2">
    <source>
        <dbReference type="Proteomes" id="UP000789920"/>
    </source>
</evidence>
<protein>
    <submittedName>
        <fullName evidence="1">13321_t:CDS:1</fullName>
    </submittedName>
</protein>
<comment type="caution">
    <text evidence="1">The sequence shown here is derived from an EMBL/GenBank/DDBJ whole genome shotgun (WGS) entry which is preliminary data.</text>
</comment>
<organism evidence="1 2">
    <name type="scientific">Racocetra persica</name>
    <dbReference type="NCBI Taxonomy" id="160502"/>
    <lineage>
        <taxon>Eukaryota</taxon>
        <taxon>Fungi</taxon>
        <taxon>Fungi incertae sedis</taxon>
        <taxon>Mucoromycota</taxon>
        <taxon>Glomeromycotina</taxon>
        <taxon>Glomeromycetes</taxon>
        <taxon>Diversisporales</taxon>
        <taxon>Gigasporaceae</taxon>
        <taxon>Racocetra</taxon>
    </lineage>
</organism>
<keyword evidence="2" id="KW-1185">Reference proteome</keyword>
<gene>
    <name evidence="1" type="ORF">RPERSI_LOCUS22942</name>
</gene>